<dbReference type="PANTHER" id="PTHR30349">
    <property type="entry name" value="PHAGE INTEGRASE-RELATED"/>
    <property type="match status" value="1"/>
</dbReference>
<comment type="caution">
    <text evidence="5">The sequence shown here is derived from an EMBL/GenBank/DDBJ whole genome shotgun (WGS) entry which is preliminary data.</text>
</comment>
<keyword evidence="2" id="KW-0238">DNA-binding</keyword>
<dbReference type="GO" id="GO:0006310">
    <property type="term" value="P:DNA recombination"/>
    <property type="evidence" value="ECO:0007669"/>
    <property type="project" value="UniProtKB-KW"/>
</dbReference>
<dbReference type="PROSITE" id="PS51898">
    <property type="entry name" value="TYR_RECOMBINASE"/>
    <property type="match status" value="1"/>
</dbReference>
<dbReference type="EMBL" id="ADLT01000065">
    <property type="protein sequence ID" value="EHO62171.1"/>
    <property type="molecule type" value="Genomic_DNA"/>
</dbReference>
<dbReference type="InterPro" id="IPR002104">
    <property type="entry name" value="Integrase_catalytic"/>
</dbReference>
<dbReference type="GO" id="GO:0003677">
    <property type="term" value="F:DNA binding"/>
    <property type="evidence" value="ECO:0007669"/>
    <property type="project" value="UniProtKB-KW"/>
</dbReference>
<dbReference type="AlphaFoldDB" id="H1D2Q1"/>
<organism evidence="5 6">
    <name type="scientific">Dialister succinatiphilus YIT 11850</name>
    <dbReference type="NCBI Taxonomy" id="742743"/>
    <lineage>
        <taxon>Bacteria</taxon>
        <taxon>Bacillati</taxon>
        <taxon>Bacillota</taxon>
        <taxon>Negativicutes</taxon>
        <taxon>Veillonellales</taxon>
        <taxon>Veillonellaceae</taxon>
        <taxon>Dialister</taxon>
    </lineage>
</organism>
<dbReference type="SUPFAM" id="SSF56349">
    <property type="entry name" value="DNA breaking-rejoining enzymes"/>
    <property type="match status" value="1"/>
</dbReference>
<dbReference type="GO" id="GO:0015074">
    <property type="term" value="P:DNA integration"/>
    <property type="evidence" value="ECO:0007669"/>
    <property type="project" value="InterPro"/>
</dbReference>
<reference evidence="5 6" key="1">
    <citation type="submission" date="2011-11" db="EMBL/GenBank/DDBJ databases">
        <title>The Genome Sequence of Dialister succinatiphilus YIT 11850.</title>
        <authorList>
            <consortium name="The Broad Institute Genome Sequencing Platform"/>
            <person name="Earl A."/>
            <person name="Ward D."/>
            <person name="Feldgarden M."/>
            <person name="Gevers D."/>
            <person name="Morotomi M."/>
            <person name="Young S.K."/>
            <person name="Zeng Q."/>
            <person name="Gargeya S."/>
            <person name="Fitzgerald M."/>
            <person name="Haas B."/>
            <person name="Abouelleil A."/>
            <person name="Alvarado L."/>
            <person name="Arachchi H.M."/>
            <person name="Berlin A."/>
            <person name="Brown A."/>
            <person name="Chapman S.B."/>
            <person name="Dunbar C."/>
            <person name="Gearin G."/>
            <person name="Goldberg J."/>
            <person name="Griggs A."/>
            <person name="Gujja S."/>
            <person name="Heiman D."/>
            <person name="Howarth C."/>
            <person name="Lui A."/>
            <person name="MacDonald P.J.P."/>
            <person name="Montmayeur A."/>
            <person name="Murphy C."/>
            <person name="Neiman D."/>
            <person name="Pearson M."/>
            <person name="Priest M."/>
            <person name="Roberts A."/>
            <person name="Saif S."/>
            <person name="Shea T."/>
            <person name="Sisk P."/>
            <person name="Stolte C."/>
            <person name="Sykes S."/>
            <person name="Wortman J."/>
            <person name="Nusbaum C."/>
            <person name="Birren B."/>
        </authorList>
    </citation>
    <scope>NUCLEOTIDE SEQUENCE [LARGE SCALE GENOMIC DNA]</scope>
    <source>
        <strain evidence="5 6">YIT 11850</strain>
    </source>
</reference>
<evidence type="ECO:0000313" key="5">
    <source>
        <dbReference type="EMBL" id="EHO62171.1"/>
    </source>
</evidence>
<gene>
    <name evidence="5" type="ORF">HMPREF9453_01889</name>
</gene>
<evidence type="ECO:0000259" key="4">
    <source>
        <dbReference type="PROSITE" id="PS51898"/>
    </source>
</evidence>
<dbReference type="RefSeq" id="WP_008860383.1">
    <property type="nucleotide sequence ID" value="NZ_JH591189.1"/>
</dbReference>
<dbReference type="PANTHER" id="PTHR30349:SF41">
    <property type="entry name" value="INTEGRASE_RECOMBINASE PROTEIN MJ0367-RELATED"/>
    <property type="match status" value="1"/>
</dbReference>
<evidence type="ECO:0000313" key="6">
    <source>
        <dbReference type="Proteomes" id="UP000003277"/>
    </source>
</evidence>
<dbReference type="HOGENOM" id="CLU_389185_0_0_9"/>
<accession>H1D2Q1</accession>
<dbReference type="PATRIC" id="fig|742743.3.peg.1906"/>
<name>H1D2Q1_9FIRM</name>
<dbReference type="STRING" id="742743.HMPREF9453_01889"/>
<dbReference type="Pfam" id="PF00589">
    <property type="entry name" value="Phage_integrase"/>
    <property type="match status" value="1"/>
</dbReference>
<dbReference type="InterPro" id="IPR011010">
    <property type="entry name" value="DNA_brk_join_enz"/>
</dbReference>
<evidence type="ECO:0000256" key="3">
    <source>
        <dbReference type="ARBA" id="ARBA00023172"/>
    </source>
</evidence>
<evidence type="ECO:0000256" key="1">
    <source>
        <dbReference type="ARBA" id="ARBA00008857"/>
    </source>
</evidence>
<dbReference type="OrthoDB" id="568347at2"/>
<dbReference type="InterPro" id="IPR050090">
    <property type="entry name" value="Tyrosine_recombinase_XerCD"/>
</dbReference>
<dbReference type="eggNOG" id="COG4974">
    <property type="taxonomic scope" value="Bacteria"/>
</dbReference>
<protein>
    <recommendedName>
        <fullName evidence="4">Tyr recombinase domain-containing protein</fullName>
    </recommendedName>
</protein>
<dbReference type="CDD" id="cd00397">
    <property type="entry name" value="DNA_BRE_C"/>
    <property type="match status" value="1"/>
</dbReference>
<dbReference type="Gene3D" id="1.10.443.10">
    <property type="entry name" value="Intergrase catalytic core"/>
    <property type="match status" value="1"/>
</dbReference>
<proteinExistence type="inferred from homology"/>
<sequence length="608" mass="71918">MTVITKENINSPKTDEERMREDRWNFLEFDYIPDTMKPLSQVSGYWVVDFSCIADTGIREELKTYYAHVINDRTRNPQTLANTLFYIHWVLQFLSGLELKKSLLNYPLDRLQEKYIRFLKDHGKVTKSRIRQIHGTQVVHTYVEYSSLGLELKAVYNYLSRKQLAGMSLSEKDVWDLRELPFKVEGISSRPRFMLNFEHISQLPIRKVFKRYVYERLKTRKLSTVFCDFKAVNLFSDFLMKYYPDLQHLREVDRNIITHYFSYIDSKNFATTTSKSRKSLLKQFLELSYFMGIEDVPQQELIFRDDFRKAVKLIPKTIPNEVLWQLNRELPHLPYQLQTMILLLENVGMRVNELCQLSIDCLKRDYDGFYFIEYYQGKTRCYNRVPVSDAIADRLQKQRGETLERFPLTRLMFTINGKTPYPQESLSNHLNQLSYKYHIMDENGKSFHFRLHQFRHTVAMQYAQAGMTPYMISCMLGHKSIKSIMSYVELNDLMADKKLEVFWNKEENYLAKILSPSDGNEEDQAVRLTNGYCMNAGDICEDAVICYNCSMFSADHTDKKLLQDYASALRNKIPELEMKGMEREGQVYKKLLAELEKVLRMPKEMDDL</sequence>
<comment type="similarity">
    <text evidence="1">Belongs to the 'phage' integrase family.</text>
</comment>
<feature type="domain" description="Tyr recombinase" evidence="4">
    <location>
        <begin position="313"/>
        <end position="500"/>
    </location>
</feature>
<dbReference type="Proteomes" id="UP000003277">
    <property type="component" value="Unassembled WGS sequence"/>
</dbReference>
<keyword evidence="3" id="KW-0233">DNA recombination</keyword>
<keyword evidence="6" id="KW-1185">Reference proteome</keyword>
<dbReference type="InterPro" id="IPR013762">
    <property type="entry name" value="Integrase-like_cat_sf"/>
</dbReference>
<evidence type="ECO:0000256" key="2">
    <source>
        <dbReference type="ARBA" id="ARBA00023125"/>
    </source>
</evidence>